<evidence type="ECO:0000256" key="8">
    <source>
        <dbReference type="ARBA" id="ARBA00022741"/>
    </source>
</evidence>
<protein>
    <recommendedName>
        <fullName evidence="14">Sensor histidine kinase MtrB</fullName>
        <ecNumber evidence="3">2.7.13.3</ecNumber>
    </recommendedName>
</protein>
<keyword evidence="7 15" id="KW-0812">Transmembrane</keyword>
<sequence length="536" mass="58268">MALTVALTLAVAVVFSMVSLISVRASLLSQITSQSRADYSNMVRRAQASLDAADVSTTVQIQQLVNDLASTLQSDGSSNLAGIYLWSRDSSSRAIVPISTEPTYERVISDDIRSSVASNLGSNVFYQPIELPVSSNESQESTPGAVLGTMLDFGIVGNLEFYAVYSYALQQESLMQIQVNLLAVCVLLSLVVGVVMWSAIRGIVRPVEHVAAAAKNMASGDLDARVTVNRKDELGVLQQSFNAMAVSLGHTIDELEAAGVSQKRFVSDVSHELRTPITTMRMACDLLEMKKDDFDPAARRTVELLSGQIDRFQDMLADLLEISRYDAGYAALDLVETDIREPLEAAAGQVAGIAQAKHVLIHQYLPNVQVLARIDSRRVIRIVRNLLANAVDFADDKPVDMRVAANRKAVVISVRDYGTGMAPDQLEHVFDRFWRGDSSRSRITGGTGLGLSIAMTDALLHHGTIRVRSRKGEGTWFLVILPRDPDAGAVPDADLPLNFAFDSPDDLRITGGFGVAQSRISGTDETRRDTMMGRPL</sequence>
<dbReference type="FunFam" id="3.30.565.10:FF:000013">
    <property type="entry name" value="Two-component sensor histidine kinase"/>
    <property type="match status" value="1"/>
</dbReference>
<dbReference type="Proteomes" id="UP000532194">
    <property type="component" value="Unassembled WGS sequence"/>
</dbReference>
<comment type="catalytic activity">
    <reaction evidence="1">
        <text>ATP + protein L-histidine = ADP + protein N-phospho-L-histidine.</text>
        <dbReference type="EC" id="2.7.13.3"/>
    </reaction>
</comment>
<dbReference type="Gene3D" id="1.10.287.130">
    <property type="match status" value="1"/>
</dbReference>
<organism evidence="18 19">
    <name type="scientific">Bifidobacterium oedipodis</name>
    <dbReference type="NCBI Taxonomy" id="2675322"/>
    <lineage>
        <taxon>Bacteria</taxon>
        <taxon>Bacillati</taxon>
        <taxon>Actinomycetota</taxon>
        <taxon>Actinomycetes</taxon>
        <taxon>Bifidobacteriales</taxon>
        <taxon>Bifidobacteriaceae</taxon>
        <taxon>Bifidobacterium</taxon>
    </lineage>
</organism>
<accession>A0A7Y0HSB0</accession>
<dbReference type="Pfam" id="PF00672">
    <property type="entry name" value="HAMP"/>
    <property type="match status" value="1"/>
</dbReference>
<feature type="domain" description="Histidine kinase" evidence="16">
    <location>
        <begin position="268"/>
        <end position="485"/>
    </location>
</feature>
<dbReference type="InterPro" id="IPR005467">
    <property type="entry name" value="His_kinase_dom"/>
</dbReference>
<dbReference type="GO" id="GO:0000155">
    <property type="term" value="F:phosphorelay sensor kinase activity"/>
    <property type="evidence" value="ECO:0007669"/>
    <property type="project" value="InterPro"/>
</dbReference>
<dbReference type="EC" id="2.7.13.3" evidence="3"/>
<dbReference type="Gene3D" id="3.30.565.10">
    <property type="entry name" value="Histidine kinase-like ATPase, C-terminal domain"/>
    <property type="match status" value="1"/>
</dbReference>
<keyword evidence="11 15" id="KW-1133">Transmembrane helix</keyword>
<dbReference type="SUPFAM" id="SSF55874">
    <property type="entry name" value="ATPase domain of HSP90 chaperone/DNA topoisomerase II/histidine kinase"/>
    <property type="match status" value="1"/>
</dbReference>
<dbReference type="InterPro" id="IPR050428">
    <property type="entry name" value="TCS_sensor_his_kinase"/>
</dbReference>
<keyword evidence="9 18" id="KW-0418">Kinase</keyword>
<evidence type="ECO:0000259" key="16">
    <source>
        <dbReference type="PROSITE" id="PS50109"/>
    </source>
</evidence>
<keyword evidence="19" id="KW-1185">Reference proteome</keyword>
<dbReference type="NCBIfam" id="NF040691">
    <property type="entry name" value="MtrAB_MtrB"/>
    <property type="match status" value="1"/>
</dbReference>
<dbReference type="PRINTS" id="PR00344">
    <property type="entry name" value="BCTRLSENSOR"/>
</dbReference>
<dbReference type="SUPFAM" id="SSF158472">
    <property type="entry name" value="HAMP domain-like"/>
    <property type="match status" value="1"/>
</dbReference>
<dbReference type="AlphaFoldDB" id="A0A7Y0HSB0"/>
<dbReference type="InterPro" id="IPR003660">
    <property type="entry name" value="HAMP_dom"/>
</dbReference>
<evidence type="ECO:0000256" key="5">
    <source>
        <dbReference type="ARBA" id="ARBA00022553"/>
    </source>
</evidence>
<dbReference type="EMBL" id="JAAIII010000001">
    <property type="protein sequence ID" value="NMM92822.1"/>
    <property type="molecule type" value="Genomic_DNA"/>
</dbReference>
<dbReference type="FunFam" id="1.10.287.130:FF:000010">
    <property type="entry name" value="Two-component sensor histidine kinase"/>
    <property type="match status" value="1"/>
</dbReference>
<dbReference type="PANTHER" id="PTHR45436">
    <property type="entry name" value="SENSOR HISTIDINE KINASE YKOH"/>
    <property type="match status" value="1"/>
</dbReference>
<evidence type="ECO:0000256" key="11">
    <source>
        <dbReference type="ARBA" id="ARBA00022989"/>
    </source>
</evidence>
<dbReference type="InterPro" id="IPR036890">
    <property type="entry name" value="HATPase_C_sf"/>
</dbReference>
<gene>
    <name evidence="18" type="ORF">G1C95_0007</name>
</gene>
<evidence type="ECO:0000256" key="14">
    <source>
        <dbReference type="ARBA" id="ARBA00035305"/>
    </source>
</evidence>
<comment type="caution">
    <text evidence="18">The sequence shown here is derived from an EMBL/GenBank/DDBJ whole genome shotgun (WGS) entry which is preliminary data.</text>
</comment>
<dbReference type="Pfam" id="PF00512">
    <property type="entry name" value="HisKA"/>
    <property type="match status" value="1"/>
</dbReference>
<dbReference type="PROSITE" id="PS50109">
    <property type="entry name" value="HIS_KIN"/>
    <property type="match status" value="1"/>
</dbReference>
<evidence type="ECO:0000256" key="13">
    <source>
        <dbReference type="ARBA" id="ARBA00023136"/>
    </source>
</evidence>
<comment type="subcellular location">
    <subcellularLocation>
        <location evidence="2">Cell membrane</location>
        <topology evidence="2">Multi-pass membrane protein</topology>
    </subcellularLocation>
</comment>
<dbReference type="CDD" id="cd00082">
    <property type="entry name" value="HisKA"/>
    <property type="match status" value="1"/>
</dbReference>
<evidence type="ECO:0000256" key="15">
    <source>
        <dbReference type="SAM" id="Phobius"/>
    </source>
</evidence>
<keyword evidence="5" id="KW-0597">Phosphoprotein</keyword>
<dbReference type="InterPro" id="IPR004358">
    <property type="entry name" value="Sig_transdc_His_kin-like_C"/>
</dbReference>
<dbReference type="GO" id="GO:0005524">
    <property type="term" value="F:ATP binding"/>
    <property type="evidence" value="ECO:0007669"/>
    <property type="project" value="UniProtKB-KW"/>
</dbReference>
<dbReference type="Gene3D" id="6.10.340.10">
    <property type="match status" value="1"/>
</dbReference>
<keyword evidence="6" id="KW-0808">Transferase</keyword>
<dbReference type="InterPro" id="IPR003661">
    <property type="entry name" value="HisK_dim/P_dom"/>
</dbReference>
<dbReference type="PANTHER" id="PTHR45436:SF5">
    <property type="entry name" value="SENSOR HISTIDINE KINASE TRCS"/>
    <property type="match status" value="1"/>
</dbReference>
<name>A0A7Y0HSB0_9BIFI</name>
<dbReference type="SMART" id="SM00304">
    <property type="entry name" value="HAMP"/>
    <property type="match status" value="1"/>
</dbReference>
<evidence type="ECO:0000256" key="9">
    <source>
        <dbReference type="ARBA" id="ARBA00022777"/>
    </source>
</evidence>
<dbReference type="InterPro" id="IPR003594">
    <property type="entry name" value="HATPase_dom"/>
</dbReference>
<dbReference type="SUPFAM" id="SSF47384">
    <property type="entry name" value="Homodimeric domain of signal transducing histidine kinase"/>
    <property type="match status" value="1"/>
</dbReference>
<keyword evidence="12" id="KW-0902">Two-component regulatory system</keyword>
<evidence type="ECO:0000256" key="4">
    <source>
        <dbReference type="ARBA" id="ARBA00022475"/>
    </source>
</evidence>
<dbReference type="SMART" id="SM00388">
    <property type="entry name" value="HisKA"/>
    <property type="match status" value="1"/>
</dbReference>
<reference evidence="18 19" key="1">
    <citation type="submission" date="2020-02" db="EMBL/GenBank/DDBJ databases">
        <title>Characterization of phylogenetic diversity of novel bifidobacterial species isolated in Czech ZOOs.</title>
        <authorList>
            <person name="Lugli G.A."/>
            <person name="Vera N.B."/>
            <person name="Ventura M."/>
        </authorList>
    </citation>
    <scope>NUCLEOTIDE SEQUENCE [LARGE SCALE GENOMIC DNA]</scope>
    <source>
        <strain evidence="18 19">DSM 109957</strain>
    </source>
</reference>
<evidence type="ECO:0000256" key="10">
    <source>
        <dbReference type="ARBA" id="ARBA00022840"/>
    </source>
</evidence>
<dbReference type="CDD" id="cd06225">
    <property type="entry name" value="HAMP"/>
    <property type="match status" value="1"/>
</dbReference>
<evidence type="ECO:0000256" key="7">
    <source>
        <dbReference type="ARBA" id="ARBA00022692"/>
    </source>
</evidence>
<evidence type="ECO:0000256" key="6">
    <source>
        <dbReference type="ARBA" id="ARBA00022679"/>
    </source>
</evidence>
<dbReference type="InterPro" id="IPR047669">
    <property type="entry name" value="MtrAB_MtrB"/>
</dbReference>
<dbReference type="SMART" id="SM00387">
    <property type="entry name" value="HATPase_c"/>
    <property type="match status" value="1"/>
</dbReference>
<dbReference type="InterPro" id="IPR036097">
    <property type="entry name" value="HisK_dim/P_sf"/>
</dbReference>
<feature type="transmembrane region" description="Helical" evidence="15">
    <location>
        <begin position="179"/>
        <end position="200"/>
    </location>
</feature>
<evidence type="ECO:0000256" key="12">
    <source>
        <dbReference type="ARBA" id="ARBA00023012"/>
    </source>
</evidence>
<evidence type="ECO:0000259" key="17">
    <source>
        <dbReference type="PROSITE" id="PS50885"/>
    </source>
</evidence>
<evidence type="ECO:0000313" key="18">
    <source>
        <dbReference type="EMBL" id="NMM92822.1"/>
    </source>
</evidence>
<dbReference type="GO" id="GO:0005886">
    <property type="term" value="C:plasma membrane"/>
    <property type="evidence" value="ECO:0007669"/>
    <property type="project" value="UniProtKB-SubCell"/>
</dbReference>
<proteinExistence type="predicted"/>
<keyword evidence="13 15" id="KW-0472">Membrane</keyword>
<keyword evidence="8" id="KW-0547">Nucleotide-binding</keyword>
<keyword evidence="4" id="KW-1003">Cell membrane</keyword>
<evidence type="ECO:0000256" key="2">
    <source>
        <dbReference type="ARBA" id="ARBA00004651"/>
    </source>
</evidence>
<evidence type="ECO:0000256" key="1">
    <source>
        <dbReference type="ARBA" id="ARBA00000085"/>
    </source>
</evidence>
<evidence type="ECO:0000313" key="19">
    <source>
        <dbReference type="Proteomes" id="UP000532194"/>
    </source>
</evidence>
<keyword evidence="10" id="KW-0067">ATP-binding</keyword>
<dbReference type="Pfam" id="PF02518">
    <property type="entry name" value="HATPase_c"/>
    <property type="match status" value="1"/>
</dbReference>
<evidence type="ECO:0000256" key="3">
    <source>
        <dbReference type="ARBA" id="ARBA00012438"/>
    </source>
</evidence>
<dbReference type="PROSITE" id="PS50885">
    <property type="entry name" value="HAMP"/>
    <property type="match status" value="1"/>
</dbReference>
<feature type="domain" description="HAMP" evidence="17">
    <location>
        <begin position="201"/>
        <end position="253"/>
    </location>
</feature>